<dbReference type="OrthoDB" id="104968at2759"/>
<gene>
    <name evidence="2" type="ORF">Pfra01_002320400</name>
</gene>
<keyword evidence="3" id="KW-1185">Reference proteome</keyword>
<name>A0A9W6Y481_9STRA</name>
<sequence>MKTSNHTTASFTFSVTSCHEQLALSGMPPPPHQSTQQAVAIDARVERSAASSSSDLSPTIDNLDVPSTFVKLAQSVFATPVPTPEMYNISETSQSTAGPLTTEISQAAPAGQGPSHRNHTKPPAKHDSDKSLNFPWTPEAGDALLCVYKVENEVEISEASPNHQQGLMAVSAKDDSDAGRNDGGSGNRNGWRQPAGKRNREKIETADGLRAIGAGLNSITEALKLLRGKTTGSQTARYYRYSVK</sequence>
<comment type="caution">
    <text evidence="2">The sequence shown here is derived from an EMBL/GenBank/DDBJ whole genome shotgun (WGS) entry which is preliminary data.</text>
</comment>
<feature type="region of interest" description="Disordered" evidence="1">
    <location>
        <begin position="169"/>
        <end position="203"/>
    </location>
</feature>
<accession>A0A9W6Y481</accession>
<dbReference type="PROSITE" id="PS51257">
    <property type="entry name" value="PROKAR_LIPOPROTEIN"/>
    <property type="match status" value="1"/>
</dbReference>
<proteinExistence type="predicted"/>
<reference evidence="2" key="1">
    <citation type="submission" date="2023-04" db="EMBL/GenBank/DDBJ databases">
        <title>Phytophthora fragariaefolia NBRC 109709.</title>
        <authorList>
            <person name="Ichikawa N."/>
            <person name="Sato H."/>
            <person name="Tonouchi N."/>
        </authorList>
    </citation>
    <scope>NUCLEOTIDE SEQUENCE</scope>
    <source>
        <strain evidence="2">NBRC 109709</strain>
    </source>
</reference>
<dbReference type="AlphaFoldDB" id="A0A9W6Y481"/>
<evidence type="ECO:0000313" key="3">
    <source>
        <dbReference type="Proteomes" id="UP001165121"/>
    </source>
</evidence>
<organism evidence="2 3">
    <name type="scientific">Phytophthora fragariaefolia</name>
    <dbReference type="NCBI Taxonomy" id="1490495"/>
    <lineage>
        <taxon>Eukaryota</taxon>
        <taxon>Sar</taxon>
        <taxon>Stramenopiles</taxon>
        <taxon>Oomycota</taxon>
        <taxon>Peronosporomycetes</taxon>
        <taxon>Peronosporales</taxon>
        <taxon>Peronosporaceae</taxon>
        <taxon>Phytophthora</taxon>
    </lineage>
</organism>
<dbReference type="EMBL" id="BSXT01003672">
    <property type="protein sequence ID" value="GMF55203.1"/>
    <property type="molecule type" value="Genomic_DNA"/>
</dbReference>
<dbReference type="Proteomes" id="UP001165121">
    <property type="component" value="Unassembled WGS sequence"/>
</dbReference>
<evidence type="ECO:0000313" key="2">
    <source>
        <dbReference type="EMBL" id="GMF55203.1"/>
    </source>
</evidence>
<feature type="region of interest" description="Disordered" evidence="1">
    <location>
        <begin position="106"/>
        <end position="135"/>
    </location>
</feature>
<evidence type="ECO:0000256" key="1">
    <source>
        <dbReference type="SAM" id="MobiDB-lite"/>
    </source>
</evidence>
<protein>
    <submittedName>
        <fullName evidence="2">Unnamed protein product</fullName>
    </submittedName>
</protein>